<evidence type="ECO:0000313" key="3">
    <source>
        <dbReference type="Proteomes" id="UP001178507"/>
    </source>
</evidence>
<evidence type="ECO:0000256" key="1">
    <source>
        <dbReference type="SAM" id="Coils"/>
    </source>
</evidence>
<dbReference type="InterPro" id="IPR011992">
    <property type="entry name" value="EF-hand-dom_pair"/>
</dbReference>
<name>A0AA36HMH0_9DINO</name>
<dbReference type="AlphaFoldDB" id="A0AA36HMH0"/>
<dbReference type="SUPFAM" id="SSF47473">
    <property type="entry name" value="EF-hand"/>
    <property type="match status" value="1"/>
</dbReference>
<gene>
    <name evidence="2" type="ORF">EVOR1521_LOCUS1613</name>
</gene>
<evidence type="ECO:0000313" key="2">
    <source>
        <dbReference type="EMBL" id="CAJ1371257.1"/>
    </source>
</evidence>
<proteinExistence type="predicted"/>
<keyword evidence="1" id="KW-0175">Coiled coil</keyword>
<evidence type="ECO:0008006" key="4">
    <source>
        <dbReference type="Google" id="ProtNLM"/>
    </source>
</evidence>
<sequence length="493" mass="55099">MSSCRDPPIGGNEMAGLRAFLRSRCGSLKAAFGELDSHDVGQLTSDDFVKGLLRLGYAEDASAMFRSIDGAKSGLVTMKSFLNCLGDRMVEAIDTDRQHSMVKPLTRSASDDVWKSARIPKSSSPNLLTSHAVGGVLKSGSALRSSTPDDIGLTPTSPHMPVAGADLLYARISRVEEQVAAEQRLRCETEQRLTQHLNSLVGVSISEQLDVLRQQLVEERMQRQVDITSVRASLETVRSLALRSVQENLEECVKSEVDKSIGEVRMTLEQTACINGSKSPELRQKLEQLSNSTENRLAELEASLRNVCRQFSCQSEDSQHMDALLQASLQLREAEVRLREQNLEMRERAVKMQEVNSIQSCGSACHCTRRSTAVVKTHRCSGRQWAQGQRALPPHRPAPRGLALVTILHRYRHTRCANLAPHSLPAEARQGQRWCRRLRCTVQILGTLVRRWWKVVSQRCMIAILPAGWSTRRCPCVARVHHRQPCHTCQEFL</sequence>
<keyword evidence="3" id="KW-1185">Reference proteome</keyword>
<reference evidence="2" key="1">
    <citation type="submission" date="2023-08" db="EMBL/GenBank/DDBJ databases">
        <authorList>
            <person name="Chen Y."/>
            <person name="Shah S."/>
            <person name="Dougan E. K."/>
            <person name="Thang M."/>
            <person name="Chan C."/>
        </authorList>
    </citation>
    <scope>NUCLEOTIDE SEQUENCE</scope>
</reference>
<dbReference type="Proteomes" id="UP001178507">
    <property type="component" value="Unassembled WGS sequence"/>
</dbReference>
<accession>A0AA36HMH0</accession>
<dbReference type="Gene3D" id="1.10.238.10">
    <property type="entry name" value="EF-hand"/>
    <property type="match status" value="1"/>
</dbReference>
<dbReference type="EMBL" id="CAUJNA010000064">
    <property type="protein sequence ID" value="CAJ1371257.1"/>
    <property type="molecule type" value="Genomic_DNA"/>
</dbReference>
<comment type="caution">
    <text evidence="2">The sequence shown here is derived from an EMBL/GenBank/DDBJ whole genome shotgun (WGS) entry which is preliminary data.</text>
</comment>
<organism evidence="2 3">
    <name type="scientific">Effrenium voratum</name>
    <dbReference type="NCBI Taxonomy" id="2562239"/>
    <lineage>
        <taxon>Eukaryota</taxon>
        <taxon>Sar</taxon>
        <taxon>Alveolata</taxon>
        <taxon>Dinophyceae</taxon>
        <taxon>Suessiales</taxon>
        <taxon>Symbiodiniaceae</taxon>
        <taxon>Effrenium</taxon>
    </lineage>
</organism>
<protein>
    <recommendedName>
        <fullName evidence="4">EF-hand domain-containing protein</fullName>
    </recommendedName>
</protein>
<feature type="coiled-coil region" evidence="1">
    <location>
        <begin position="283"/>
        <end position="344"/>
    </location>
</feature>